<keyword evidence="6" id="KW-0723">Serine/threonine-protein kinase</keyword>
<evidence type="ECO:0000256" key="19">
    <source>
        <dbReference type="ARBA" id="ARBA00064215"/>
    </source>
</evidence>
<evidence type="ECO:0000256" key="6">
    <source>
        <dbReference type="ARBA" id="ARBA00022527"/>
    </source>
</evidence>
<dbReference type="PROSITE" id="PS50081">
    <property type="entry name" value="ZF_DAG_PE_2"/>
    <property type="match status" value="1"/>
</dbReference>
<feature type="region of interest" description="Disordered" evidence="23">
    <location>
        <begin position="1594"/>
        <end position="1633"/>
    </location>
</feature>
<dbReference type="GO" id="GO:0004674">
    <property type="term" value="F:protein serine/threonine kinase activity"/>
    <property type="evidence" value="ECO:0007669"/>
    <property type="project" value="UniProtKB-KW"/>
</dbReference>
<dbReference type="GO" id="GO:0007165">
    <property type="term" value="P:signal transduction"/>
    <property type="evidence" value="ECO:0007669"/>
    <property type="project" value="InterPro"/>
</dbReference>
<dbReference type="Gene3D" id="1.20.1640.10">
    <property type="entry name" value="Multidrug efflux transporter AcrB transmembrane domain"/>
    <property type="match status" value="2"/>
</dbReference>
<keyword evidence="14" id="KW-0221">Differentiation</keyword>
<evidence type="ECO:0000256" key="3">
    <source>
        <dbReference type="ARBA" id="ARBA00010507"/>
    </source>
</evidence>
<dbReference type="SMART" id="SM00220">
    <property type="entry name" value="S_TKc"/>
    <property type="match status" value="1"/>
</dbReference>
<dbReference type="GO" id="GO:0051321">
    <property type="term" value="P:meiotic cell cycle"/>
    <property type="evidence" value="ECO:0007669"/>
    <property type="project" value="UniProtKB-KW"/>
</dbReference>
<dbReference type="GO" id="GO:0048477">
    <property type="term" value="P:oogenesis"/>
    <property type="evidence" value="ECO:0007669"/>
    <property type="project" value="UniProtKB-KW"/>
</dbReference>
<dbReference type="GO" id="GO:0030659">
    <property type="term" value="C:cytoplasmic vesicle membrane"/>
    <property type="evidence" value="ECO:0007669"/>
    <property type="project" value="TreeGrafter"/>
</dbReference>
<feature type="transmembrane region" description="Helical" evidence="24">
    <location>
        <begin position="659"/>
        <end position="678"/>
    </location>
</feature>
<feature type="transmembrane region" description="Helical" evidence="24">
    <location>
        <begin position="684"/>
        <end position="705"/>
    </location>
</feature>
<evidence type="ECO:0000256" key="24">
    <source>
        <dbReference type="SAM" id="Phobius"/>
    </source>
</evidence>
<evidence type="ECO:0000256" key="21">
    <source>
        <dbReference type="ARBA" id="ARBA00079172"/>
    </source>
</evidence>
<dbReference type="EC" id="2.7.11.1" evidence="4"/>
<feature type="region of interest" description="Disordered" evidence="23">
    <location>
        <begin position="823"/>
        <end position="843"/>
    </location>
</feature>
<evidence type="ECO:0000256" key="12">
    <source>
        <dbReference type="ARBA" id="ARBA00022833"/>
    </source>
</evidence>
<dbReference type="InterPro" id="IPR000731">
    <property type="entry name" value="SSD"/>
</dbReference>
<dbReference type="CDD" id="cd20811">
    <property type="entry name" value="C1_Raf"/>
    <property type="match status" value="1"/>
</dbReference>
<dbReference type="WBParaSite" id="PTRK_0000785100.1">
    <property type="protein sequence ID" value="PTRK_0000785100.1"/>
    <property type="gene ID" value="PTRK_0000785100"/>
</dbReference>
<feature type="transmembrane region" description="Helical" evidence="24">
    <location>
        <begin position="278"/>
        <end position="299"/>
    </location>
</feature>
<feature type="region of interest" description="Disordered" evidence="23">
    <location>
        <begin position="1196"/>
        <end position="1237"/>
    </location>
</feature>
<dbReference type="GO" id="GO:0006897">
    <property type="term" value="P:endocytosis"/>
    <property type="evidence" value="ECO:0007669"/>
    <property type="project" value="TreeGrafter"/>
</dbReference>
<dbReference type="InterPro" id="IPR003392">
    <property type="entry name" value="PTHD_SSD"/>
</dbReference>
<dbReference type="Proteomes" id="UP000038045">
    <property type="component" value="Unplaced"/>
</dbReference>
<evidence type="ECO:0000256" key="20">
    <source>
        <dbReference type="ARBA" id="ARBA00070327"/>
    </source>
</evidence>
<feature type="domain" description="Protein kinase" evidence="25">
    <location>
        <begin position="1321"/>
        <end position="1591"/>
    </location>
</feature>
<feature type="transmembrane region" description="Helical" evidence="24">
    <location>
        <begin position="786"/>
        <end position="806"/>
    </location>
</feature>
<dbReference type="PROSITE" id="PS00479">
    <property type="entry name" value="ZF_DAG_PE_1"/>
    <property type="match status" value="1"/>
</dbReference>
<feature type="transmembrane region" description="Helical" evidence="24">
    <location>
        <begin position="378"/>
        <end position="403"/>
    </location>
</feature>
<evidence type="ECO:0000313" key="30">
    <source>
        <dbReference type="WBParaSite" id="PTRK_0000785100.1"/>
    </source>
</evidence>
<keyword evidence="16 24" id="KW-0472">Membrane</keyword>
<protein>
    <recommendedName>
        <fullName evidence="20">Raf homolog serine/threonine-protein kinase</fullName>
        <ecNumber evidence="4">2.7.11.1</ecNumber>
    </recommendedName>
    <alternativeName>
        <fullName evidence="21">Abnormal cell lineage protein 45</fullName>
    </alternativeName>
</protein>
<feature type="binding site" evidence="22">
    <location>
        <position position="1348"/>
    </location>
    <ligand>
        <name>ATP</name>
        <dbReference type="ChEBI" id="CHEBI:30616"/>
    </ligand>
</feature>
<feature type="domain" description="SSD" evidence="27">
    <location>
        <begin position="246"/>
        <end position="403"/>
    </location>
</feature>
<keyword evidence="7" id="KW-0808">Transferase</keyword>
<dbReference type="FunFam" id="1.20.1640.10:FF:000013">
    <property type="entry name" value="PaTched Related family"/>
    <property type="match status" value="1"/>
</dbReference>
<dbReference type="PROSITE" id="PS00108">
    <property type="entry name" value="PROTEIN_KINASE_ST"/>
    <property type="match status" value="1"/>
</dbReference>
<dbReference type="GO" id="GO:0046872">
    <property type="term" value="F:metal ion binding"/>
    <property type="evidence" value="ECO:0007669"/>
    <property type="project" value="UniProtKB-KW"/>
</dbReference>
<feature type="compositionally biased region" description="Polar residues" evidence="23">
    <location>
        <begin position="1227"/>
        <end position="1237"/>
    </location>
</feature>
<feature type="compositionally biased region" description="Basic and acidic residues" evidence="23">
    <location>
        <begin position="827"/>
        <end position="839"/>
    </location>
</feature>
<comment type="subcellular location">
    <subcellularLocation>
        <location evidence="1">Cell membrane</location>
        <topology evidence="1">Multi-pass membrane protein</topology>
    </subcellularLocation>
</comment>
<dbReference type="InterPro" id="IPR001036">
    <property type="entry name" value="Acrflvin-R"/>
</dbReference>
<dbReference type="Pfam" id="PF02460">
    <property type="entry name" value="Patched"/>
    <property type="match status" value="1"/>
</dbReference>
<feature type="transmembrane region" description="Helical" evidence="24">
    <location>
        <begin position="26"/>
        <end position="44"/>
    </location>
</feature>
<dbReference type="Gene3D" id="1.10.510.10">
    <property type="entry name" value="Transferase(Phosphotransferase) domain 1"/>
    <property type="match status" value="1"/>
</dbReference>
<feature type="transmembrane region" description="Helical" evidence="24">
    <location>
        <begin position="451"/>
        <end position="473"/>
    </location>
</feature>
<keyword evidence="5" id="KW-1003">Cell membrane</keyword>
<evidence type="ECO:0000256" key="18">
    <source>
        <dbReference type="ARBA" id="ARBA00023254"/>
    </source>
</evidence>
<dbReference type="PROSITE" id="PS50898">
    <property type="entry name" value="RBD"/>
    <property type="match status" value="1"/>
</dbReference>
<evidence type="ECO:0000256" key="11">
    <source>
        <dbReference type="ARBA" id="ARBA00022777"/>
    </source>
</evidence>
<evidence type="ECO:0000256" key="15">
    <source>
        <dbReference type="ARBA" id="ARBA00022989"/>
    </source>
</evidence>
<dbReference type="GO" id="GO:0005524">
    <property type="term" value="F:ATP binding"/>
    <property type="evidence" value="ECO:0007669"/>
    <property type="project" value="UniProtKB-UniRule"/>
</dbReference>
<dbReference type="Gene3D" id="3.30.60.20">
    <property type="match status" value="1"/>
</dbReference>
<comment type="subunit">
    <text evidence="19">Interacts with cdf-1 in a zinc-dependent manner which promotes its activity.</text>
</comment>
<keyword evidence="15 24" id="KW-1133">Transmembrane helix</keyword>
<feature type="compositionally biased region" description="Polar residues" evidence="23">
    <location>
        <begin position="1202"/>
        <end position="1218"/>
    </location>
</feature>
<evidence type="ECO:0000256" key="5">
    <source>
        <dbReference type="ARBA" id="ARBA00022475"/>
    </source>
</evidence>
<dbReference type="InterPro" id="IPR008271">
    <property type="entry name" value="Ser/Thr_kinase_AS"/>
</dbReference>
<evidence type="ECO:0000256" key="9">
    <source>
        <dbReference type="ARBA" id="ARBA00022723"/>
    </source>
</evidence>
<evidence type="ECO:0000256" key="4">
    <source>
        <dbReference type="ARBA" id="ARBA00012513"/>
    </source>
</evidence>
<evidence type="ECO:0000256" key="7">
    <source>
        <dbReference type="ARBA" id="ARBA00022679"/>
    </source>
</evidence>
<keyword evidence="13 22" id="KW-0067">ATP-binding</keyword>
<keyword evidence="29" id="KW-1185">Reference proteome</keyword>
<feature type="transmembrane region" description="Helical" evidence="24">
    <location>
        <begin position="349"/>
        <end position="369"/>
    </location>
</feature>
<evidence type="ECO:0000256" key="22">
    <source>
        <dbReference type="PROSITE-ProRule" id="PRU10141"/>
    </source>
</evidence>
<evidence type="ECO:0000313" key="29">
    <source>
        <dbReference type="Proteomes" id="UP000038045"/>
    </source>
</evidence>
<dbReference type="SMART" id="SM00455">
    <property type="entry name" value="RBD"/>
    <property type="match status" value="1"/>
</dbReference>
<dbReference type="SUPFAM" id="SSF54236">
    <property type="entry name" value="Ubiquitin-like"/>
    <property type="match status" value="1"/>
</dbReference>
<dbReference type="GO" id="GO:0018996">
    <property type="term" value="P:molting cycle, collagen and cuticulin-based cuticle"/>
    <property type="evidence" value="ECO:0007669"/>
    <property type="project" value="TreeGrafter"/>
</dbReference>
<evidence type="ECO:0000259" key="27">
    <source>
        <dbReference type="PROSITE" id="PS50156"/>
    </source>
</evidence>
<feature type="domain" description="Phorbol-ester/DAG-type" evidence="26">
    <location>
        <begin position="988"/>
        <end position="1035"/>
    </location>
</feature>
<reference evidence="30" key="1">
    <citation type="submission" date="2017-02" db="UniProtKB">
        <authorList>
            <consortium name="WormBaseParasite"/>
        </authorList>
    </citation>
    <scope>IDENTIFICATION</scope>
</reference>
<feature type="transmembrane region" description="Helical" evidence="24">
    <location>
        <begin position="712"/>
        <end position="733"/>
    </location>
</feature>
<evidence type="ECO:0000256" key="8">
    <source>
        <dbReference type="ARBA" id="ARBA00022692"/>
    </source>
</evidence>
<dbReference type="GO" id="GO:0022857">
    <property type="term" value="F:transmembrane transporter activity"/>
    <property type="evidence" value="ECO:0007669"/>
    <property type="project" value="InterPro"/>
</dbReference>
<dbReference type="PROSITE" id="PS00107">
    <property type="entry name" value="PROTEIN_KINASE_ATP"/>
    <property type="match status" value="1"/>
</dbReference>
<evidence type="ECO:0000259" key="26">
    <source>
        <dbReference type="PROSITE" id="PS50081"/>
    </source>
</evidence>
<dbReference type="Gene3D" id="3.10.20.90">
    <property type="entry name" value="Phosphatidylinositol 3-kinase Catalytic Subunit, Chain A, domain 1"/>
    <property type="match status" value="1"/>
</dbReference>
<dbReference type="InterPro" id="IPR046349">
    <property type="entry name" value="C1-like_sf"/>
</dbReference>
<evidence type="ECO:0000256" key="2">
    <source>
        <dbReference type="ARBA" id="ARBA00005585"/>
    </source>
</evidence>
<dbReference type="PANTHER" id="PTHR10796">
    <property type="entry name" value="PATCHED-RELATED"/>
    <property type="match status" value="1"/>
</dbReference>
<comment type="similarity">
    <text evidence="3">Belongs to the protein kinase superfamily. TKL Ser/Thr protein kinase family. RAF subfamily.</text>
</comment>
<keyword evidence="12" id="KW-0862">Zinc</keyword>
<dbReference type="InterPro" id="IPR001245">
    <property type="entry name" value="Ser-Thr/Tyr_kinase_cat_dom"/>
</dbReference>
<keyword evidence="17" id="KW-0325">Glycoprotein</keyword>
<dbReference type="InterPro" id="IPR003116">
    <property type="entry name" value="RBD_dom"/>
</dbReference>
<evidence type="ECO:0000256" key="17">
    <source>
        <dbReference type="ARBA" id="ARBA00023180"/>
    </source>
</evidence>
<dbReference type="Gene3D" id="3.30.200.20">
    <property type="entry name" value="Phosphorylase Kinase, domain 1"/>
    <property type="match status" value="1"/>
</dbReference>
<evidence type="ECO:0000256" key="10">
    <source>
        <dbReference type="ARBA" id="ARBA00022741"/>
    </source>
</evidence>
<evidence type="ECO:0000259" key="25">
    <source>
        <dbReference type="PROSITE" id="PS50011"/>
    </source>
</evidence>
<dbReference type="InterPro" id="IPR011009">
    <property type="entry name" value="Kinase-like_dom_sf"/>
</dbReference>
<dbReference type="Pfam" id="PF02196">
    <property type="entry name" value="RBD"/>
    <property type="match status" value="1"/>
</dbReference>
<evidence type="ECO:0000256" key="13">
    <source>
        <dbReference type="ARBA" id="ARBA00022840"/>
    </source>
</evidence>
<comment type="similarity">
    <text evidence="2">Belongs to the patched family.</text>
</comment>
<keyword evidence="8 24" id="KW-0812">Transmembrane</keyword>
<accession>A0A0N4ZIT9</accession>
<evidence type="ECO:0000256" key="16">
    <source>
        <dbReference type="ARBA" id="ARBA00023136"/>
    </source>
</evidence>
<dbReference type="InterPro" id="IPR051697">
    <property type="entry name" value="Patched_domain-protein"/>
</dbReference>
<keyword evidence="18" id="KW-0469">Meiosis</keyword>
<dbReference type="InterPro" id="IPR029071">
    <property type="entry name" value="Ubiquitin-like_domsf"/>
</dbReference>
<feature type="transmembrane region" description="Helical" evidence="24">
    <location>
        <begin position="753"/>
        <end position="774"/>
    </location>
</feature>
<feature type="domain" description="RBD" evidence="28">
    <location>
        <begin position="903"/>
        <end position="979"/>
    </location>
</feature>
<dbReference type="GO" id="GO:0006950">
    <property type="term" value="P:response to stress"/>
    <property type="evidence" value="ECO:0007669"/>
    <property type="project" value="UniProtKB-ARBA"/>
</dbReference>
<dbReference type="SUPFAM" id="SSF57889">
    <property type="entry name" value="Cysteine-rich domain"/>
    <property type="match status" value="1"/>
</dbReference>
<dbReference type="Pfam" id="PF00873">
    <property type="entry name" value="ACR_tran"/>
    <property type="match status" value="1"/>
</dbReference>
<sequence length="1633" mass="184465">MLHPTHYIERFFYHLGFILGKHPKRIIIFMILITIVLSLGNIKFEELNNVRSDYVPQTARSKFEYDIATEFLKQNGSMDPCYVLITAQDGGSLMRSVFRESLYNLTKAIQDNITVTFDSKSFTYHDICYPYCELNTAFIAFLKLFDEKNPDTYTYPSIQVFGTKFFIGNNVYGIKLLNGTNQLESFDTAMLPLFLVAPDNRSNILIEWEKKALKLFKEESYSRFLKIGMTGDLLVSSEIRRMGVETAPILIGSVVAMILFCVVFSFRYYTIENKPWESLIGCIIPIIASVASIGLLSLLNIKFQSIVVASLFLVLSVGVDDIFIITRAWDRAILTTDIATKMAIAIEDAGPSITISALTNIMSFAIGAVTDTPAIRTFCIYSAVAIFVCYLYQLIFYSAILALSGLRVQNEYSPFIICLKANPLEKSLTVKWFASYHDKVVNKWGELVTRWYIRIIIGIMVIIYFYISTIGILKLQTNNSIDKMALPDSYIKEFQKSFERAASSMQPISVFVMNPGDLRDSENMKKVKNLVKDFEHANYSYGAESTFFWLTPYEEFLSFYSESDEFTYTELPAFFKSGTYFYMKTFVHYNETACLENNPKCVSAFFFITNFHKVIKYHELVPAVKDWRRIADKYGDLDVHPYSDHAPFVDQTLAINDNIYGSVAAALICTAIICLIFIPHIPSVISAVFSVFSCSYGIFGLLSLWGVDLDPLSMAALLMAIGFSVDFTAHISYHYYKSNCEHPRRKIQEALRIIGLPMVQVGISTIVALAPLMLKQSYLAMVFLKTITVVVLLGMWHGLIILPAVLTAVTKYKKSEESLSSISQLSESERSSQRSHEGKGNFYKNQNISNVLNNNFIENIKVESDKINKESENNKTTRKTTQSSNFVHKIQLGRSTSQVMTEQTILLHLPFGTRSRLAARPGLTAGKAISLILQKRGIQPELCTVTVDKNPRSSQVDLNLDVVELAMILPRNELWVHSDFINLSMTIRHNFERKTFFTVPYCDHCHKLILLNGFRCTLCNFRFHQKCSYNVPEYCDLIKQLKENPQCYSELMRACESYGDDPTAKLASNILESLHTPLQSNAPVSLDDFTSQSLHRQTALRQHQGRANGNVIIENYVERSLHNAPNTREISSSTPNINIIEDNYSINDTLPLKHLEDLQMPNSASYSNFGFSSISSSRELTSPNLKRNKALIKKFPHRPSSRLLNPQSNNNYDSSFDSPHSGPMSGSLISMPSSTCSSPCQKQGLPKLILGHPLAYEPLSAPPTKDAGSFFSEKFMSFGFDIVGNSKFSLTASTTNQILAGNFDTRKIAPKDCWEISKERVEFGAKIGSGSFGTVYRGHYCGPVAIKKINTRGEPSEAQLVAFKNEVAVLKYIRHGNVLLFMGWCRTPELCIVTQWCEGSSLYKHLHVTEPKWELDIPKIIDISKQVSNGMGYLHSKGIIHRDLKSNNIFITSDGTVKIGDFGLATVKQTWADDKLKQRPTGSILWMAPEIIRMKIEDPYTVYSDVYAFGVVLFELLTNSLPYEGINNRDAIFFMVGMGKLKPDLKRLRRGCPKTMKVLLKSCIQYEREERPNFQVILGTLQDIKRNLPKLQKSMSAPNLNRPEEVGKVDNLGTPKNQPPPTPLFTYVPTSTV</sequence>
<feature type="transmembrane region" description="Helical" evidence="24">
    <location>
        <begin position="247"/>
        <end position="266"/>
    </location>
</feature>
<evidence type="ECO:0000256" key="23">
    <source>
        <dbReference type="SAM" id="MobiDB-lite"/>
    </source>
</evidence>
<dbReference type="InterPro" id="IPR017441">
    <property type="entry name" value="Protein_kinase_ATP_BS"/>
</dbReference>
<keyword evidence="14" id="KW-0896">Oogenesis</keyword>
<name>A0A0N4ZIT9_PARTI</name>
<dbReference type="InterPro" id="IPR002219">
    <property type="entry name" value="PKC_DAG/PE"/>
</dbReference>
<dbReference type="GO" id="GO:0005886">
    <property type="term" value="C:plasma membrane"/>
    <property type="evidence" value="ECO:0007669"/>
    <property type="project" value="UniProtKB-SubCell"/>
</dbReference>
<keyword evidence="11" id="KW-0418">Kinase</keyword>
<keyword evidence="10 22" id="KW-0547">Nucleotide-binding</keyword>
<dbReference type="FunFam" id="3.30.200.20:FF:000024">
    <property type="entry name" value="B-Raf proto-oncogene serine/threonine-protein kinase"/>
    <property type="match status" value="1"/>
</dbReference>
<dbReference type="Pfam" id="PF07714">
    <property type="entry name" value="PK_Tyr_Ser-Thr"/>
    <property type="match status" value="1"/>
</dbReference>
<dbReference type="Pfam" id="PF00130">
    <property type="entry name" value="C1_1"/>
    <property type="match status" value="1"/>
</dbReference>
<dbReference type="SUPFAM" id="SSF82866">
    <property type="entry name" value="Multidrug efflux transporter AcrB transmembrane domain"/>
    <property type="match status" value="2"/>
</dbReference>
<feature type="transmembrane region" description="Helical" evidence="24">
    <location>
        <begin position="306"/>
        <end position="329"/>
    </location>
</feature>
<dbReference type="InterPro" id="IPR000719">
    <property type="entry name" value="Prot_kinase_dom"/>
</dbReference>
<dbReference type="SUPFAM" id="SSF56112">
    <property type="entry name" value="Protein kinase-like (PK-like)"/>
    <property type="match status" value="1"/>
</dbReference>
<organism evidence="29 30">
    <name type="scientific">Parastrongyloides trichosuri</name>
    <name type="common">Possum-specific nematode worm</name>
    <dbReference type="NCBI Taxonomy" id="131310"/>
    <lineage>
        <taxon>Eukaryota</taxon>
        <taxon>Metazoa</taxon>
        <taxon>Ecdysozoa</taxon>
        <taxon>Nematoda</taxon>
        <taxon>Chromadorea</taxon>
        <taxon>Rhabditida</taxon>
        <taxon>Tylenchina</taxon>
        <taxon>Panagrolaimomorpha</taxon>
        <taxon>Strongyloidoidea</taxon>
        <taxon>Strongyloididae</taxon>
        <taxon>Parastrongyloides</taxon>
    </lineage>
</organism>
<keyword evidence="9" id="KW-0479">Metal-binding</keyword>
<evidence type="ECO:0000259" key="28">
    <source>
        <dbReference type="PROSITE" id="PS50898"/>
    </source>
</evidence>
<evidence type="ECO:0000256" key="14">
    <source>
        <dbReference type="ARBA" id="ARBA00022943"/>
    </source>
</evidence>
<proteinExistence type="inferred from homology"/>
<dbReference type="PROSITE" id="PS50156">
    <property type="entry name" value="SSD"/>
    <property type="match status" value="1"/>
</dbReference>
<evidence type="ECO:0000256" key="1">
    <source>
        <dbReference type="ARBA" id="ARBA00004651"/>
    </source>
</evidence>
<dbReference type="SMART" id="SM00109">
    <property type="entry name" value="C1"/>
    <property type="match status" value="1"/>
</dbReference>
<dbReference type="PROSITE" id="PS50011">
    <property type="entry name" value="PROTEIN_KINASE_DOM"/>
    <property type="match status" value="1"/>
</dbReference>
<dbReference type="PANTHER" id="PTHR10796:SF104">
    <property type="entry name" value="SSD DOMAIN-CONTAINING PROTEIN"/>
    <property type="match status" value="1"/>
</dbReference>